<gene>
    <name evidence="3" type="ORF">Adt_20884</name>
</gene>
<dbReference type="InterPro" id="IPR012337">
    <property type="entry name" value="RNaseH-like_sf"/>
</dbReference>
<dbReference type="PROSITE" id="PS50879">
    <property type="entry name" value="RNASE_H_1"/>
    <property type="match status" value="1"/>
</dbReference>
<evidence type="ECO:0000313" key="3">
    <source>
        <dbReference type="EMBL" id="KAL2505263.1"/>
    </source>
</evidence>
<dbReference type="EMBL" id="JBFOLK010000006">
    <property type="protein sequence ID" value="KAL2505263.1"/>
    <property type="molecule type" value="Genomic_DNA"/>
</dbReference>
<dbReference type="PANTHER" id="PTHR48475">
    <property type="entry name" value="RIBONUCLEASE H"/>
    <property type="match status" value="1"/>
</dbReference>
<keyword evidence="4" id="KW-1185">Reference proteome</keyword>
<organism evidence="3 4">
    <name type="scientific">Abeliophyllum distichum</name>
    <dbReference type="NCBI Taxonomy" id="126358"/>
    <lineage>
        <taxon>Eukaryota</taxon>
        <taxon>Viridiplantae</taxon>
        <taxon>Streptophyta</taxon>
        <taxon>Embryophyta</taxon>
        <taxon>Tracheophyta</taxon>
        <taxon>Spermatophyta</taxon>
        <taxon>Magnoliopsida</taxon>
        <taxon>eudicotyledons</taxon>
        <taxon>Gunneridae</taxon>
        <taxon>Pentapetalae</taxon>
        <taxon>asterids</taxon>
        <taxon>lamiids</taxon>
        <taxon>Lamiales</taxon>
        <taxon>Oleaceae</taxon>
        <taxon>Forsythieae</taxon>
        <taxon>Abeliophyllum</taxon>
    </lineage>
</organism>
<proteinExistence type="predicted"/>
<dbReference type="AlphaFoldDB" id="A0ABD1SY31"/>
<dbReference type="CDD" id="cd09279">
    <property type="entry name" value="RNase_HI_like"/>
    <property type="match status" value="1"/>
</dbReference>
<evidence type="ECO:0000256" key="1">
    <source>
        <dbReference type="SAM" id="MobiDB-lite"/>
    </source>
</evidence>
<dbReference type="Pfam" id="PF13456">
    <property type="entry name" value="RVT_3"/>
    <property type="match status" value="1"/>
</dbReference>
<feature type="region of interest" description="Disordered" evidence="1">
    <location>
        <begin position="113"/>
        <end position="135"/>
    </location>
</feature>
<evidence type="ECO:0000259" key="2">
    <source>
        <dbReference type="PROSITE" id="PS50879"/>
    </source>
</evidence>
<protein>
    <submittedName>
        <fullName evidence="3">Ribonuclease H</fullName>
    </submittedName>
</protein>
<reference evidence="4" key="1">
    <citation type="submission" date="2024-07" db="EMBL/GenBank/DDBJ databases">
        <title>Two chromosome-level genome assemblies of Korean endemic species Abeliophyllum distichum and Forsythia ovata (Oleaceae).</title>
        <authorList>
            <person name="Jang H."/>
        </authorList>
    </citation>
    <scope>NUCLEOTIDE SEQUENCE [LARGE SCALE GENOMIC DNA]</scope>
</reference>
<name>A0ABD1SY31_9LAMI</name>
<comment type="caution">
    <text evidence="3">The sequence shown here is derived from an EMBL/GenBank/DDBJ whole genome shotgun (WGS) entry which is preliminary data.</text>
</comment>
<accession>A0ABD1SY31</accession>
<evidence type="ECO:0000313" key="4">
    <source>
        <dbReference type="Proteomes" id="UP001604336"/>
    </source>
</evidence>
<dbReference type="SUPFAM" id="SSF53098">
    <property type="entry name" value="Ribonuclease H-like"/>
    <property type="match status" value="1"/>
</dbReference>
<feature type="compositionally biased region" description="Basic residues" evidence="1">
    <location>
        <begin position="116"/>
        <end position="126"/>
    </location>
</feature>
<dbReference type="InterPro" id="IPR002156">
    <property type="entry name" value="RNaseH_domain"/>
</dbReference>
<sequence length="364" mass="41405">MFAGLIVNNMEVYVDDMLVKSVNAEDHIRYLKGMFDVSHEAQPPEMCLRSRIREVPRLYGQPAEDRGQSRKNLGAHQDEIPLIPQRSSELDGKVSGPEPVYIQGHIPMSAFLSNHQGRKNVRKPSRTSKSSSERLRYYPSQRLEKPYLSTWPYLKGQYPDMKKLALSLIIASRKLRPYFQLHSIEVLTNLLLRQILQKPDTSGRLMKWSVELSQFDISYKPRSSIKGQALADFMAEFTHILEGSLDARPEELPTWKLYVDGSSSEIGARAGILLISPDGHNLNCVLRLEFRASNNAVEYEAILAGLRLAQEMKARKLQIHSDSQLVVSQINGTFATREQSMVAYLKKAKDLLSHVEVYELLQIP</sequence>
<dbReference type="InterPro" id="IPR036397">
    <property type="entry name" value="RNaseH_sf"/>
</dbReference>
<feature type="domain" description="RNase H type-1" evidence="2">
    <location>
        <begin position="251"/>
        <end position="364"/>
    </location>
</feature>
<dbReference type="Gene3D" id="3.30.420.10">
    <property type="entry name" value="Ribonuclease H-like superfamily/Ribonuclease H"/>
    <property type="match status" value="1"/>
</dbReference>
<dbReference type="PANTHER" id="PTHR48475:SF2">
    <property type="entry name" value="RIBONUCLEASE H"/>
    <property type="match status" value="1"/>
</dbReference>
<dbReference type="Proteomes" id="UP001604336">
    <property type="component" value="Unassembled WGS sequence"/>
</dbReference>